<dbReference type="InterPro" id="IPR028082">
    <property type="entry name" value="Peripla_BP_I"/>
</dbReference>
<dbReference type="Gene3D" id="3.40.50.2300">
    <property type="match status" value="2"/>
</dbReference>
<dbReference type="SUPFAM" id="SSF53822">
    <property type="entry name" value="Periplasmic binding protein-like I"/>
    <property type="match status" value="1"/>
</dbReference>
<name>A0A431W349_9DEIO</name>
<sequence>MTRRRKNGQGRPTIHTVAQVAGVGVGTVSRVLNNHPSVRDDTRERIMAVMADLGYQPSPGRRPAPTDQQLIAVLMEDLYSPWESRILGGIEQVLGSEGYDIAAFPLNVPGRLERALLPSHPSRSAQGVLICSEPMHRLWDPEEPGPPAVRLGSISTKLDYVAIDNWQGGRLAGEYAAGLPGEVVGLWLTEERELPQRAAIRHGFTEAVEQSGRTVRRLGLGLQDHVYRVAEQVLDQVPEQVTIMAHADSIAVALLEVAQARGMPVGQDLRIIGYGDHLEAALYDLTTVHQPLELLAERGTRMLLDRLNEQRSGRPRREQQWQMIEPRLALRGSA</sequence>
<dbReference type="PROSITE" id="PS50932">
    <property type="entry name" value="HTH_LACI_2"/>
    <property type="match status" value="1"/>
</dbReference>
<keyword evidence="3" id="KW-0804">Transcription</keyword>
<dbReference type="GO" id="GO:0000976">
    <property type="term" value="F:transcription cis-regulatory region binding"/>
    <property type="evidence" value="ECO:0007669"/>
    <property type="project" value="TreeGrafter"/>
</dbReference>
<keyword evidence="6" id="KW-1185">Reference proteome</keyword>
<organism evidence="5 6">
    <name type="scientific">Deinococcus radiophilus</name>
    <dbReference type="NCBI Taxonomy" id="32062"/>
    <lineage>
        <taxon>Bacteria</taxon>
        <taxon>Thermotogati</taxon>
        <taxon>Deinococcota</taxon>
        <taxon>Deinococci</taxon>
        <taxon>Deinococcales</taxon>
        <taxon>Deinococcaceae</taxon>
        <taxon>Deinococcus</taxon>
    </lineage>
</organism>
<comment type="caution">
    <text evidence="5">The sequence shown here is derived from an EMBL/GenBank/DDBJ whole genome shotgun (WGS) entry which is preliminary data.</text>
</comment>
<evidence type="ECO:0000256" key="3">
    <source>
        <dbReference type="ARBA" id="ARBA00023163"/>
    </source>
</evidence>
<dbReference type="Pfam" id="PF00356">
    <property type="entry name" value="LacI"/>
    <property type="match status" value="1"/>
</dbReference>
<dbReference type="GO" id="GO:0003700">
    <property type="term" value="F:DNA-binding transcription factor activity"/>
    <property type="evidence" value="ECO:0007669"/>
    <property type="project" value="TreeGrafter"/>
</dbReference>
<dbReference type="InterPro" id="IPR010982">
    <property type="entry name" value="Lambda_DNA-bd_dom_sf"/>
</dbReference>
<feature type="domain" description="HTH lacI-type" evidence="4">
    <location>
        <begin position="12"/>
        <end position="66"/>
    </location>
</feature>
<dbReference type="Pfam" id="PF13377">
    <property type="entry name" value="Peripla_BP_3"/>
    <property type="match status" value="1"/>
</dbReference>
<proteinExistence type="predicted"/>
<gene>
    <name evidence="5" type="ORF">EJ104_02590</name>
</gene>
<dbReference type="InterPro" id="IPR046335">
    <property type="entry name" value="LacI/GalR-like_sensor"/>
</dbReference>
<dbReference type="Gene3D" id="1.10.260.40">
    <property type="entry name" value="lambda repressor-like DNA-binding domains"/>
    <property type="match status" value="1"/>
</dbReference>
<dbReference type="AlphaFoldDB" id="A0A431W349"/>
<dbReference type="PANTHER" id="PTHR30146:SF120">
    <property type="entry name" value="ALANINE RACEMASE"/>
    <property type="match status" value="1"/>
</dbReference>
<protein>
    <submittedName>
        <fullName evidence="5">LacI family transcriptional regulator</fullName>
    </submittedName>
</protein>
<keyword evidence="2" id="KW-0238">DNA-binding</keyword>
<dbReference type="SUPFAM" id="SSF47413">
    <property type="entry name" value="lambda repressor-like DNA-binding domains"/>
    <property type="match status" value="1"/>
</dbReference>
<keyword evidence="1" id="KW-0805">Transcription regulation</keyword>
<evidence type="ECO:0000256" key="2">
    <source>
        <dbReference type="ARBA" id="ARBA00023125"/>
    </source>
</evidence>
<dbReference type="Proteomes" id="UP000277766">
    <property type="component" value="Unassembled WGS sequence"/>
</dbReference>
<dbReference type="RefSeq" id="WP_126351195.1">
    <property type="nucleotide sequence ID" value="NZ_CP086380.1"/>
</dbReference>
<dbReference type="OrthoDB" id="9784962at2"/>
<evidence type="ECO:0000259" key="4">
    <source>
        <dbReference type="PROSITE" id="PS50932"/>
    </source>
</evidence>
<evidence type="ECO:0000313" key="5">
    <source>
        <dbReference type="EMBL" id="RTR29850.1"/>
    </source>
</evidence>
<dbReference type="InterPro" id="IPR000843">
    <property type="entry name" value="HTH_LacI"/>
</dbReference>
<dbReference type="PANTHER" id="PTHR30146">
    <property type="entry name" value="LACI-RELATED TRANSCRIPTIONAL REPRESSOR"/>
    <property type="match status" value="1"/>
</dbReference>
<evidence type="ECO:0000256" key="1">
    <source>
        <dbReference type="ARBA" id="ARBA00023015"/>
    </source>
</evidence>
<dbReference type="CDD" id="cd01392">
    <property type="entry name" value="HTH_LacI"/>
    <property type="match status" value="1"/>
</dbReference>
<dbReference type="EMBL" id="RXPE01000003">
    <property type="protein sequence ID" value="RTR29850.1"/>
    <property type="molecule type" value="Genomic_DNA"/>
</dbReference>
<accession>A0A431W349</accession>
<evidence type="ECO:0000313" key="6">
    <source>
        <dbReference type="Proteomes" id="UP000277766"/>
    </source>
</evidence>
<dbReference type="SMART" id="SM00354">
    <property type="entry name" value="HTH_LACI"/>
    <property type="match status" value="1"/>
</dbReference>
<reference evidence="5 6" key="1">
    <citation type="submission" date="2018-12" db="EMBL/GenBank/DDBJ databases">
        <title>Deinococcus radiophilus ATCC 27603 genome sequencing and assembly.</title>
        <authorList>
            <person name="Maclea K.S."/>
            <person name="Maynard C.R."/>
        </authorList>
    </citation>
    <scope>NUCLEOTIDE SEQUENCE [LARGE SCALE GENOMIC DNA]</scope>
    <source>
        <strain evidence="5 6">ATCC 27603</strain>
    </source>
</reference>